<dbReference type="OrthoDB" id="6260815at2"/>
<reference evidence="3" key="1">
    <citation type="submission" date="2017-09" db="EMBL/GenBank/DDBJ databases">
        <authorList>
            <person name="Varghese N."/>
            <person name="Submissions S."/>
        </authorList>
    </citation>
    <scope>NUCLEOTIDE SEQUENCE [LARGE SCALE GENOMIC DNA]</scope>
    <source>
        <strain evidence="3">CGMCC 1.12461</strain>
    </source>
</reference>
<gene>
    <name evidence="2" type="ORF">SAMN06297280_2875</name>
</gene>
<feature type="transmembrane region" description="Helical" evidence="1">
    <location>
        <begin position="12"/>
        <end position="32"/>
    </location>
</feature>
<evidence type="ECO:0000256" key="1">
    <source>
        <dbReference type="SAM" id="Phobius"/>
    </source>
</evidence>
<dbReference type="RefSeq" id="WP_097112086.1">
    <property type="nucleotide sequence ID" value="NZ_OBEB01000006.1"/>
</dbReference>
<accession>A0A285J5H8</accession>
<dbReference type="EMBL" id="OBEB01000006">
    <property type="protein sequence ID" value="SNY55462.1"/>
    <property type="molecule type" value="Genomic_DNA"/>
</dbReference>
<protein>
    <submittedName>
        <fullName evidence="2">Uncharacterized protein</fullName>
    </submittedName>
</protein>
<dbReference type="Proteomes" id="UP000219353">
    <property type="component" value="Unassembled WGS sequence"/>
</dbReference>
<proteinExistence type="predicted"/>
<evidence type="ECO:0000313" key="3">
    <source>
        <dbReference type="Proteomes" id="UP000219353"/>
    </source>
</evidence>
<dbReference type="Gene3D" id="1.25.40.20">
    <property type="entry name" value="Ankyrin repeat-containing domain"/>
    <property type="match status" value="1"/>
</dbReference>
<dbReference type="SUPFAM" id="SSF48403">
    <property type="entry name" value="Ankyrin repeat"/>
    <property type="match status" value="1"/>
</dbReference>
<evidence type="ECO:0000313" key="2">
    <source>
        <dbReference type="EMBL" id="SNY55462.1"/>
    </source>
</evidence>
<dbReference type="AlphaFoldDB" id="A0A285J5H8"/>
<keyword evidence="3" id="KW-1185">Reference proteome</keyword>
<keyword evidence="1" id="KW-0472">Membrane</keyword>
<dbReference type="InterPro" id="IPR036770">
    <property type="entry name" value="Ankyrin_rpt-contain_sf"/>
</dbReference>
<keyword evidence="1" id="KW-1133">Transmembrane helix</keyword>
<organism evidence="2 3">
    <name type="scientific">Arsukibacterium tuosuense</name>
    <dbReference type="NCBI Taxonomy" id="1323745"/>
    <lineage>
        <taxon>Bacteria</taxon>
        <taxon>Pseudomonadati</taxon>
        <taxon>Pseudomonadota</taxon>
        <taxon>Gammaproteobacteria</taxon>
        <taxon>Chromatiales</taxon>
        <taxon>Chromatiaceae</taxon>
        <taxon>Arsukibacterium</taxon>
    </lineage>
</organism>
<name>A0A285J5H8_9GAMM</name>
<keyword evidence="1" id="KW-0812">Transmembrane</keyword>
<sequence length="648" mass="73437">MSWFGGKKTSHHRTWIFIGLVLTLVAVIKFGVRSANERPERASNSYVQSNLPEQSIVKTQKNSASEHNVSDAAVKFDTPDYAQCEQFIQEFHSESFSWSRKYHRDWASYLEQGYSLDEITLAVERFANSNFAASFRVKQLRKGTEFAFSNQQLNEQLRQQFPELADSGLSIELKVPLTALASFATMTDEEKRQVLAEHQVGVNDVAYFINSGLSDEDILMMLSDITIPAAIVSYEGIEAISLLDFAVAASRPVLVENLLLMGLSPTSDAYLGSSMEWALSRLTFANENTEANAVEVVKLLKLHGAQARFKVKRPETIEGSSPRHFYSFSEEKIVSLSQNYQLDLTQIEQREVPALDGQHPLIDTLEAERDVYLAAKLGNPNHRELQGSCQRILHAVDKQWQPKSAHEVVNSIEKLYGESATRIISELARIDPLLVDIYRERRDRPIAGVRIPPEAIKQVQQGDIKQAMSYLEGHSYSDNEKRMLIIQLLGFNVEYFSELNQSSLWVDDLQFFDLMLLQPNVALVQALEQAGANLRGVDSREKTLMYYATERFNVSLVSFLQSEGYPFSFDDQGQDPLHVVLRSNQSGVSRQDIETLVNVLMAYHPDIDAFHRSRMAVIQLKYPRLYESLISRHPELAITGDTPLPYVR</sequence>